<protein>
    <submittedName>
        <fullName evidence="8">Signal transduction histidine kinase</fullName>
    </submittedName>
</protein>
<dbReference type="Pfam" id="PF02518">
    <property type="entry name" value="HATPase_c"/>
    <property type="match status" value="1"/>
</dbReference>
<sequence>MPDDVPLEEPPRRINHVGRPGYVTNPAGPHIWDSLRIWEILLFVATLAPATIILLGDLPVRDRVIVAVCLVSILPLYFVLGRPAIMAENRRRGAVYIALLILLFIPATFITSDVTFALFGLCPQCFMVFPTRQAMIAVIVLNLVPAISYLFLEPEPSWFGFLTVTLIVIVFSWVFGVWMEGVSRQSRERAELIEELMSSRAEVSRLSAERGALAERERLAGEIHDTLAQGFTSIIMLIQAAEARSDPARHLALAVQTARENLAEARALVAALSPAPLDGSTLDEALVRLADRLREDMGMTVTFTVRGESRPLPPPIEVVLIRAAQESLANVRRHAAASRVDVSVVYGPETVALEVHDDGCGFDPAATGGYGLRGMRSRVEQASGSMRVRSSPGGGTTLIVEMAE</sequence>
<feature type="domain" description="Signal transduction histidine kinase subgroup 3 dimerisation and phosphoacceptor" evidence="7">
    <location>
        <begin position="215"/>
        <end position="276"/>
    </location>
</feature>
<keyword evidence="5" id="KW-0472">Membrane</keyword>
<feature type="transmembrane region" description="Helical" evidence="5">
    <location>
        <begin position="37"/>
        <end position="56"/>
    </location>
</feature>
<dbReference type="InterPro" id="IPR036890">
    <property type="entry name" value="HATPase_C_sf"/>
</dbReference>
<feature type="transmembrane region" description="Helical" evidence="5">
    <location>
        <begin position="63"/>
        <end position="81"/>
    </location>
</feature>
<name>A0A239MPZ5_9ACTN</name>
<keyword evidence="4" id="KW-0175">Coiled coil</keyword>
<dbReference type="CDD" id="cd16917">
    <property type="entry name" value="HATPase_UhpB-NarQ-NarX-like"/>
    <property type="match status" value="1"/>
</dbReference>
<keyword evidence="2 8" id="KW-0418">Kinase</keyword>
<evidence type="ECO:0000256" key="4">
    <source>
        <dbReference type="SAM" id="Coils"/>
    </source>
</evidence>
<organism evidence="8 9">
    <name type="scientific">Streptosporangium subroseum</name>
    <dbReference type="NCBI Taxonomy" id="106412"/>
    <lineage>
        <taxon>Bacteria</taxon>
        <taxon>Bacillati</taxon>
        <taxon>Actinomycetota</taxon>
        <taxon>Actinomycetes</taxon>
        <taxon>Streptosporangiales</taxon>
        <taxon>Streptosporangiaceae</taxon>
        <taxon>Streptosporangium</taxon>
    </lineage>
</organism>
<feature type="transmembrane region" description="Helical" evidence="5">
    <location>
        <begin position="158"/>
        <end position="179"/>
    </location>
</feature>
<keyword evidence="9" id="KW-1185">Reference proteome</keyword>
<dbReference type="AlphaFoldDB" id="A0A239MPZ5"/>
<dbReference type="PANTHER" id="PTHR24421">
    <property type="entry name" value="NITRATE/NITRITE SENSOR PROTEIN NARX-RELATED"/>
    <property type="match status" value="1"/>
</dbReference>
<keyword evidence="5" id="KW-1133">Transmembrane helix</keyword>
<dbReference type="Gene3D" id="1.20.5.1930">
    <property type="match status" value="1"/>
</dbReference>
<keyword evidence="1" id="KW-0808">Transferase</keyword>
<dbReference type="InterPro" id="IPR017205">
    <property type="entry name" value="Sig_transdc_His_kinase_ChrS"/>
</dbReference>
<dbReference type="SUPFAM" id="SSF55874">
    <property type="entry name" value="ATPase domain of HSP90 chaperone/DNA topoisomerase II/histidine kinase"/>
    <property type="match status" value="1"/>
</dbReference>
<dbReference type="InterPro" id="IPR050482">
    <property type="entry name" value="Sensor_HK_TwoCompSys"/>
</dbReference>
<evidence type="ECO:0000259" key="6">
    <source>
        <dbReference type="Pfam" id="PF02518"/>
    </source>
</evidence>
<dbReference type="PANTHER" id="PTHR24421:SF62">
    <property type="entry name" value="SENSORY TRANSDUCTION HISTIDINE KINASE"/>
    <property type="match status" value="1"/>
</dbReference>
<evidence type="ECO:0000256" key="1">
    <source>
        <dbReference type="ARBA" id="ARBA00022679"/>
    </source>
</evidence>
<feature type="coiled-coil region" evidence="4">
    <location>
        <begin position="182"/>
        <end position="209"/>
    </location>
</feature>
<feature type="domain" description="Histidine kinase/HSP90-like ATPase" evidence="6">
    <location>
        <begin position="320"/>
        <end position="401"/>
    </location>
</feature>
<evidence type="ECO:0000256" key="2">
    <source>
        <dbReference type="ARBA" id="ARBA00022777"/>
    </source>
</evidence>
<keyword evidence="5" id="KW-0812">Transmembrane</keyword>
<accession>A0A239MPZ5</accession>
<dbReference type="InterPro" id="IPR003594">
    <property type="entry name" value="HATPase_dom"/>
</dbReference>
<evidence type="ECO:0000313" key="8">
    <source>
        <dbReference type="EMBL" id="SNT44917.1"/>
    </source>
</evidence>
<evidence type="ECO:0000259" key="7">
    <source>
        <dbReference type="Pfam" id="PF07730"/>
    </source>
</evidence>
<gene>
    <name evidence="8" type="ORF">SAMN05216276_104436</name>
</gene>
<dbReference type="Pfam" id="PF07730">
    <property type="entry name" value="HisKA_3"/>
    <property type="match status" value="1"/>
</dbReference>
<dbReference type="GO" id="GO:0000155">
    <property type="term" value="F:phosphorelay sensor kinase activity"/>
    <property type="evidence" value="ECO:0007669"/>
    <property type="project" value="InterPro"/>
</dbReference>
<dbReference type="PIRSF" id="PIRSF037434">
    <property type="entry name" value="STHK_ChrS"/>
    <property type="match status" value="1"/>
</dbReference>
<keyword evidence="3" id="KW-0902">Two-component regulatory system</keyword>
<dbReference type="GO" id="GO:0046983">
    <property type="term" value="F:protein dimerization activity"/>
    <property type="evidence" value="ECO:0007669"/>
    <property type="project" value="InterPro"/>
</dbReference>
<evidence type="ECO:0000256" key="3">
    <source>
        <dbReference type="ARBA" id="ARBA00023012"/>
    </source>
</evidence>
<evidence type="ECO:0000313" key="9">
    <source>
        <dbReference type="Proteomes" id="UP000198282"/>
    </source>
</evidence>
<evidence type="ECO:0000256" key="5">
    <source>
        <dbReference type="SAM" id="Phobius"/>
    </source>
</evidence>
<dbReference type="Proteomes" id="UP000198282">
    <property type="component" value="Unassembled WGS sequence"/>
</dbReference>
<dbReference type="GO" id="GO:0016020">
    <property type="term" value="C:membrane"/>
    <property type="evidence" value="ECO:0007669"/>
    <property type="project" value="InterPro"/>
</dbReference>
<dbReference type="InterPro" id="IPR011712">
    <property type="entry name" value="Sig_transdc_His_kin_sub3_dim/P"/>
</dbReference>
<feature type="transmembrane region" description="Helical" evidence="5">
    <location>
        <begin position="134"/>
        <end position="152"/>
    </location>
</feature>
<feature type="transmembrane region" description="Helical" evidence="5">
    <location>
        <begin position="93"/>
        <end position="122"/>
    </location>
</feature>
<dbReference type="EMBL" id="FZOD01000044">
    <property type="protein sequence ID" value="SNT44917.1"/>
    <property type="molecule type" value="Genomic_DNA"/>
</dbReference>
<reference evidence="8 9" key="1">
    <citation type="submission" date="2017-06" db="EMBL/GenBank/DDBJ databases">
        <authorList>
            <person name="Kim H.J."/>
            <person name="Triplett B.A."/>
        </authorList>
    </citation>
    <scope>NUCLEOTIDE SEQUENCE [LARGE SCALE GENOMIC DNA]</scope>
    <source>
        <strain evidence="8 9">CGMCC 4.2132</strain>
    </source>
</reference>
<proteinExistence type="predicted"/>
<dbReference type="Gene3D" id="3.30.565.10">
    <property type="entry name" value="Histidine kinase-like ATPase, C-terminal domain"/>
    <property type="match status" value="1"/>
</dbReference>